<keyword evidence="3" id="KW-1185">Reference proteome</keyword>
<reference evidence="2 3" key="1">
    <citation type="submission" date="2024-05" db="EMBL/GenBank/DDBJ databases">
        <authorList>
            <person name="Wallberg A."/>
        </authorList>
    </citation>
    <scope>NUCLEOTIDE SEQUENCE [LARGE SCALE GENOMIC DNA]</scope>
</reference>
<gene>
    <name evidence="2" type="ORF">MNOR_LOCUS17885</name>
</gene>
<comment type="caution">
    <text evidence="2">The sequence shown here is derived from an EMBL/GenBank/DDBJ whole genome shotgun (WGS) entry which is preliminary data.</text>
</comment>
<dbReference type="AlphaFoldDB" id="A0AAV2QW97"/>
<name>A0AAV2QW97_MEGNR</name>
<organism evidence="2 3">
    <name type="scientific">Meganyctiphanes norvegica</name>
    <name type="common">Northern krill</name>
    <name type="synonym">Thysanopoda norvegica</name>
    <dbReference type="NCBI Taxonomy" id="48144"/>
    <lineage>
        <taxon>Eukaryota</taxon>
        <taxon>Metazoa</taxon>
        <taxon>Ecdysozoa</taxon>
        <taxon>Arthropoda</taxon>
        <taxon>Crustacea</taxon>
        <taxon>Multicrustacea</taxon>
        <taxon>Malacostraca</taxon>
        <taxon>Eumalacostraca</taxon>
        <taxon>Eucarida</taxon>
        <taxon>Euphausiacea</taxon>
        <taxon>Euphausiidae</taxon>
        <taxon>Meganyctiphanes</taxon>
    </lineage>
</organism>
<proteinExistence type="predicted"/>
<dbReference type="EMBL" id="CAXKWB010012539">
    <property type="protein sequence ID" value="CAL4104919.1"/>
    <property type="molecule type" value="Genomic_DNA"/>
</dbReference>
<accession>A0AAV2QW97</accession>
<evidence type="ECO:0000313" key="3">
    <source>
        <dbReference type="Proteomes" id="UP001497623"/>
    </source>
</evidence>
<evidence type="ECO:0000256" key="1">
    <source>
        <dbReference type="SAM" id="MobiDB-lite"/>
    </source>
</evidence>
<protein>
    <submittedName>
        <fullName evidence="2">Uncharacterized protein</fullName>
    </submittedName>
</protein>
<feature type="region of interest" description="Disordered" evidence="1">
    <location>
        <begin position="1"/>
        <end position="48"/>
    </location>
</feature>
<dbReference type="Proteomes" id="UP001497623">
    <property type="component" value="Unassembled WGS sequence"/>
</dbReference>
<evidence type="ECO:0000313" key="2">
    <source>
        <dbReference type="EMBL" id="CAL4104919.1"/>
    </source>
</evidence>
<sequence length="204" mass="21453">MSDAWRQGLSQNIEEDEEIDDDHLVPPTPGQEDIDTASPSQDNASALSCLTSASTSSKRPLMFLGEPLSTLDFDHTPDDELMPYLAADVSETSSKVGLIEDCPGDELETGFEKALSNAAAAAVGVNTTQWGTPPTSPLRSPVTVSSAITSIAASQTTTAEGTSLTATKLVYAVHRVLPCPFPSPSKIAVPPCGDLIMTYNGRDV</sequence>